<feature type="region of interest" description="Disordered" evidence="1">
    <location>
        <begin position="336"/>
        <end position="362"/>
    </location>
</feature>
<name>A0A5C5XMT1_9PLAN</name>
<evidence type="ECO:0000259" key="2">
    <source>
        <dbReference type="Pfam" id="PF10005"/>
    </source>
</evidence>
<dbReference type="EMBL" id="SJPG01000001">
    <property type="protein sequence ID" value="TWT63405.1"/>
    <property type="molecule type" value="Genomic_DNA"/>
</dbReference>
<feature type="domain" description="Zinc-ribbon" evidence="2">
    <location>
        <begin position="5"/>
        <end position="93"/>
    </location>
</feature>
<comment type="caution">
    <text evidence="3">The sequence shown here is derived from an EMBL/GenBank/DDBJ whole genome shotgun (WGS) entry which is preliminary data.</text>
</comment>
<gene>
    <name evidence="3" type="ORF">Pan54_41580</name>
</gene>
<dbReference type="Pfam" id="PF10005">
    <property type="entry name" value="Zn_ribbon_DZR_6"/>
    <property type="match status" value="1"/>
</dbReference>
<accession>A0A5C5XMT1</accession>
<proteinExistence type="predicted"/>
<evidence type="ECO:0000313" key="4">
    <source>
        <dbReference type="Proteomes" id="UP000316095"/>
    </source>
</evidence>
<evidence type="ECO:0000313" key="3">
    <source>
        <dbReference type="EMBL" id="TWT63405.1"/>
    </source>
</evidence>
<sequence>MKISECQCGNRIFFNNIQCLACERTIGLCDCCHSLTSFTKSSDNTYQCDQKNCGKEVVFCSNRTAAICNSMILPESTQLCHWCEFTSVHPDTSQLENIQRWAELERAKRQLLFQLEWLDFPPYLGETGAEFPLEFQFLAPQTDDTGKQIPVYTGHANGVITINLMEADRVFRERTRLELNEPQRTLIGHMRHEIGHYIDIFYIQKVAAEKYAEVFGDPNAVSYGDAKDLYYKQGAPDNWAENYVSAYATMHPMEDMAETMNVYLDLISIARTANVFHYSKIDISPRANIDKFVQDTLKVAVVVSEFNSDLGLMPLLPEQLPQSVVDKIGFIHSLRGSNSNGDSPPTRPRFFFHRKKAEPQVQ</sequence>
<dbReference type="Gene3D" id="3.40.390.70">
    <property type="match status" value="1"/>
</dbReference>
<dbReference type="AlphaFoldDB" id="A0A5C5XMT1"/>
<protein>
    <recommendedName>
        <fullName evidence="2">Zinc-ribbon domain-containing protein</fullName>
    </recommendedName>
</protein>
<dbReference type="Proteomes" id="UP000316095">
    <property type="component" value="Unassembled WGS sequence"/>
</dbReference>
<evidence type="ECO:0000256" key="1">
    <source>
        <dbReference type="SAM" id="MobiDB-lite"/>
    </source>
</evidence>
<dbReference type="RefSeq" id="WP_207310187.1">
    <property type="nucleotide sequence ID" value="NZ_SJPG01000001.1"/>
</dbReference>
<dbReference type="InterPro" id="IPR031321">
    <property type="entry name" value="UCP012641"/>
</dbReference>
<organism evidence="3 4">
    <name type="scientific">Rubinisphaera italica</name>
    <dbReference type="NCBI Taxonomy" id="2527969"/>
    <lineage>
        <taxon>Bacteria</taxon>
        <taxon>Pseudomonadati</taxon>
        <taxon>Planctomycetota</taxon>
        <taxon>Planctomycetia</taxon>
        <taxon>Planctomycetales</taxon>
        <taxon>Planctomycetaceae</taxon>
        <taxon>Rubinisphaera</taxon>
    </lineage>
</organism>
<keyword evidence="4" id="KW-1185">Reference proteome</keyword>
<reference evidence="3 4" key="1">
    <citation type="submission" date="2019-02" db="EMBL/GenBank/DDBJ databases">
        <title>Deep-cultivation of Planctomycetes and their phenomic and genomic characterization uncovers novel biology.</title>
        <authorList>
            <person name="Wiegand S."/>
            <person name="Jogler M."/>
            <person name="Boedeker C."/>
            <person name="Pinto D."/>
            <person name="Vollmers J."/>
            <person name="Rivas-Marin E."/>
            <person name="Kohn T."/>
            <person name="Peeters S.H."/>
            <person name="Heuer A."/>
            <person name="Rast P."/>
            <person name="Oberbeckmann S."/>
            <person name="Bunk B."/>
            <person name="Jeske O."/>
            <person name="Meyerdierks A."/>
            <person name="Storesund J.E."/>
            <person name="Kallscheuer N."/>
            <person name="Luecker S."/>
            <person name="Lage O.M."/>
            <person name="Pohl T."/>
            <person name="Merkel B.J."/>
            <person name="Hornburger P."/>
            <person name="Mueller R.-W."/>
            <person name="Bruemmer F."/>
            <person name="Labrenz M."/>
            <person name="Spormann A.M."/>
            <person name="Op Den Camp H."/>
            <person name="Overmann J."/>
            <person name="Amann R."/>
            <person name="Jetten M.S.M."/>
            <person name="Mascher T."/>
            <person name="Medema M.H."/>
            <person name="Devos D.P."/>
            <person name="Kaster A.-K."/>
            <person name="Ovreas L."/>
            <person name="Rohde M."/>
            <person name="Galperin M.Y."/>
            <person name="Jogler C."/>
        </authorList>
    </citation>
    <scope>NUCLEOTIDE SEQUENCE [LARGE SCALE GENOMIC DNA]</scope>
    <source>
        <strain evidence="3 4">Pan54</strain>
    </source>
</reference>
<dbReference type="InterPro" id="IPR011201">
    <property type="entry name" value="Zinc-ribbon_6_bact"/>
</dbReference>
<dbReference type="Pfam" id="PF15887">
    <property type="entry name" value="Peptidase_Mx"/>
    <property type="match status" value="1"/>
</dbReference>